<dbReference type="PANTHER" id="PTHR11206">
    <property type="entry name" value="MULTIDRUG RESISTANCE PROTEIN"/>
    <property type="match status" value="1"/>
</dbReference>
<feature type="transmembrane region" description="Helical" evidence="3">
    <location>
        <begin position="20"/>
        <end position="44"/>
    </location>
</feature>
<feature type="transmembrane region" description="Helical" evidence="3">
    <location>
        <begin position="331"/>
        <end position="351"/>
    </location>
</feature>
<keyword evidence="3" id="KW-1133">Transmembrane helix</keyword>
<dbReference type="InterPro" id="IPR002528">
    <property type="entry name" value="MATE_fam"/>
</dbReference>
<evidence type="ECO:0000256" key="1">
    <source>
        <dbReference type="ARBA" id="ARBA00010199"/>
    </source>
</evidence>
<feature type="compositionally biased region" description="Polar residues" evidence="2">
    <location>
        <begin position="502"/>
        <end position="511"/>
    </location>
</feature>
<name>A0AB34IHN7_PRYPA</name>
<dbReference type="NCBIfam" id="TIGR00797">
    <property type="entry name" value="matE"/>
    <property type="match status" value="1"/>
</dbReference>
<evidence type="ECO:0000313" key="4">
    <source>
        <dbReference type="EMBL" id="KAL1499420.1"/>
    </source>
</evidence>
<dbReference type="GO" id="GO:0016020">
    <property type="term" value="C:membrane"/>
    <property type="evidence" value="ECO:0007669"/>
    <property type="project" value="InterPro"/>
</dbReference>
<feature type="transmembrane region" description="Helical" evidence="3">
    <location>
        <begin position="371"/>
        <end position="392"/>
    </location>
</feature>
<feature type="transmembrane region" description="Helical" evidence="3">
    <location>
        <begin position="430"/>
        <end position="455"/>
    </location>
</feature>
<keyword evidence="5" id="KW-1185">Reference proteome</keyword>
<feature type="transmembrane region" description="Helical" evidence="3">
    <location>
        <begin position="404"/>
        <end position="424"/>
    </location>
</feature>
<comment type="caution">
    <text evidence="4">The sequence shown here is derived from an EMBL/GenBank/DDBJ whole genome shotgun (WGS) entry which is preliminary data.</text>
</comment>
<proteinExistence type="inferred from homology"/>
<dbReference type="GO" id="GO:0015297">
    <property type="term" value="F:antiporter activity"/>
    <property type="evidence" value="ECO:0007669"/>
    <property type="project" value="InterPro"/>
</dbReference>
<dbReference type="GO" id="GO:0042910">
    <property type="term" value="F:xenobiotic transmembrane transporter activity"/>
    <property type="evidence" value="ECO:0007669"/>
    <property type="project" value="InterPro"/>
</dbReference>
<dbReference type="AlphaFoldDB" id="A0AB34IHN7"/>
<feature type="transmembrane region" description="Helical" evidence="3">
    <location>
        <begin position="101"/>
        <end position="120"/>
    </location>
</feature>
<feature type="transmembrane region" description="Helical" evidence="3">
    <location>
        <begin position="195"/>
        <end position="218"/>
    </location>
</feature>
<sequence length="511" mass="52918">MSQRQSLIASKQPSILAATLLVAGPVCLQTLVSCGSWLLAFALLGRYTDETVMAAFGLANTLCNLAGRYLLWGVGAGFDTLASQAWGAGEHLQLGLYAQRVLLLLLASVCLPLSALWWFASPLLEAAGQPAAVAAYASLYARYSLPSLYLQALACVLIKALLAMGKARAVTVACVLSELTLLGSLLALLPHSRTALRGAALASVAASAVQTLVLLALAAADAQCRGCWPGCTLAALRGWRAYLRLGLPACLMLLAEALSWDLVSFLAGLCASATGGAPHAPRTLLAAQGLLQAYVSTCYCVPTGIGRGATTVIGNAVGAGDARRAAAAARLAALLGLCSTAALVALLTLLRAPLVRLFGAPPPVQQVMLTLMPYVAGFVFADGVQMCLTGVITGAGRQAVTMPVLLLAYWVVGLPAGAVAAFTWPRLGLLGLWLGMTLAVYLHTAAYVVVCFAPWGKVAIRWDRAIAEARERLEQPTAPPLQLEAEPACTVEPLGPLPPMAQGSSPATSVQ</sequence>
<dbReference type="Pfam" id="PF01554">
    <property type="entry name" value="MatE"/>
    <property type="match status" value="2"/>
</dbReference>
<reference evidence="4 5" key="1">
    <citation type="journal article" date="2024" name="Science">
        <title>Giant polyketide synthase enzymes in the biosynthesis of giant marine polyether toxins.</title>
        <authorList>
            <person name="Fallon T.R."/>
            <person name="Shende V.V."/>
            <person name="Wierzbicki I.H."/>
            <person name="Pendleton A.L."/>
            <person name="Watervoot N.F."/>
            <person name="Auber R.P."/>
            <person name="Gonzalez D.J."/>
            <person name="Wisecaver J.H."/>
            <person name="Moore B.S."/>
        </authorList>
    </citation>
    <scope>NUCLEOTIDE SEQUENCE [LARGE SCALE GENOMIC DNA]</scope>
    <source>
        <strain evidence="4 5">12B1</strain>
    </source>
</reference>
<feature type="transmembrane region" description="Helical" evidence="3">
    <location>
        <begin position="140"/>
        <end position="162"/>
    </location>
</feature>
<protein>
    <recommendedName>
        <fullName evidence="6">Protein DETOXIFICATION</fullName>
    </recommendedName>
</protein>
<comment type="similarity">
    <text evidence="1">Belongs to the multi antimicrobial extrusion (MATE) (TC 2.A.66.1) family.</text>
</comment>
<keyword evidence="3" id="KW-0812">Transmembrane</keyword>
<dbReference type="PROSITE" id="PS51257">
    <property type="entry name" value="PROKAR_LIPOPROTEIN"/>
    <property type="match status" value="1"/>
</dbReference>
<feature type="transmembrane region" description="Helical" evidence="3">
    <location>
        <begin position="169"/>
        <end position="189"/>
    </location>
</feature>
<evidence type="ECO:0000256" key="2">
    <source>
        <dbReference type="SAM" id="MobiDB-lite"/>
    </source>
</evidence>
<gene>
    <name evidence="4" type="ORF">AB1Y20_011625</name>
</gene>
<accession>A0AB34IHN7</accession>
<evidence type="ECO:0000313" key="5">
    <source>
        <dbReference type="Proteomes" id="UP001515480"/>
    </source>
</evidence>
<dbReference type="EMBL" id="JBGBPQ010000025">
    <property type="protein sequence ID" value="KAL1499420.1"/>
    <property type="molecule type" value="Genomic_DNA"/>
</dbReference>
<keyword evidence="3" id="KW-0472">Membrane</keyword>
<evidence type="ECO:0000256" key="3">
    <source>
        <dbReference type="SAM" id="Phobius"/>
    </source>
</evidence>
<feature type="region of interest" description="Disordered" evidence="2">
    <location>
        <begin position="490"/>
        <end position="511"/>
    </location>
</feature>
<evidence type="ECO:0008006" key="6">
    <source>
        <dbReference type="Google" id="ProtNLM"/>
    </source>
</evidence>
<dbReference type="Proteomes" id="UP001515480">
    <property type="component" value="Unassembled WGS sequence"/>
</dbReference>
<organism evidence="4 5">
    <name type="scientific">Prymnesium parvum</name>
    <name type="common">Toxic golden alga</name>
    <dbReference type="NCBI Taxonomy" id="97485"/>
    <lineage>
        <taxon>Eukaryota</taxon>
        <taxon>Haptista</taxon>
        <taxon>Haptophyta</taxon>
        <taxon>Prymnesiophyceae</taxon>
        <taxon>Prymnesiales</taxon>
        <taxon>Prymnesiaceae</taxon>
        <taxon>Prymnesium</taxon>
    </lineage>
</organism>